<dbReference type="EMBL" id="AUZY01010663">
    <property type="protein sequence ID" value="EQD37682.1"/>
    <property type="molecule type" value="Genomic_DNA"/>
</dbReference>
<feature type="domain" description="Single-stranded DNA binding protein Ssb-like OB fold" evidence="3">
    <location>
        <begin position="30"/>
        <end position="98"/>
    </location>
</feature>
<comment type="caution">
    <text evidence="4">The sequence shown here is derived from an EMBL/GenBank/DDBJ whole genome shotgun (WGS) entry which is preliminary data.</text>
</comment>
<dbReference type="AlphaFoldDB" id="T0Z0H8"/>
<dbReference type="SUPFAM" id="SSF50249">
    <property type="entry name" value="Nucleic acid-binding proteins"/>
    <property type="match status" value="1"/>
</dbReference>
<dbReference type="PANTHER" id="PTHR13356:SF0">
    <property type="entry name" value="SOSS COMPLEX SUBUNIT B HOMOLOG"/>
    <property type="match status" value="1"/>
</dbReference>
<dbReference type="InterPro" id="IPR012340">
    <property type="entry name" value="NA-bd_OB-fold"/>
</dbReference>
<evidence type="ECO:0000313" key="4">
    <source>
        <dbReference type="EMBL" id="EQD37682.1"/>
    </source>
</evidence>
<proteinExistence type="predicted"/>
<gene>
    <name evidence="4" type="ORF">B1B_16033</name>
</gene>
<dbReference type="InterPro" id="IPR051231">
    <property type="entry name" value="SOSS-B"/>
</dbReference>
<sequence>MTDSKPATPISQLKANQTATVHATVKSLEATREIPSNDGSTRKVRNANLKDQSGEIVFTLWAGEVDMVQEGDHVMITDGWVKDYKGKPQISLGRSGKLTKVPNPPA</sequence>
<keyword evidence="1 4" id="KW-0238">DNA-binding</keyword>
<dbReference type="Pfam" id="PF21473">
    <property type="entry name" value="OB_Ssb-like"/>
    <property type="match status" value="1"/>
</dbReference>
<reference evidence="4" key="2">
    <citation type="journal article" date="2014" name="ISME J.">
        <title>Microbial stratification in low pH oxic and suboxic macroscopic growths along an acid mine drainage.</title>
        <authorList>
            <person name="Mendez-Garcia C."/>
            <person name="Mesa V."/>
            <person name="Sprenger R.R."/>
            <person name="Richter M."/>
            <person name="Diez M.S."/>
            <person name="Solano J."/>
            <person name="Bargiela R."/>
            <person name="Golyshina O.V."/>
            <person name="Manteca A."/>
            <person name="Ramos J.L."/>
            <person name="Gallego J.R."/>
            <person name="Llorente I."/>
            <person name="Martins Dos Santos V.A."/>
            <person name="Jensen O.N."/>
            <person name="Pelaez A.I."/>
            <person name="Sanchez J."/>
            <person name="Ferrer M."/>
        </authorList>
    </citation>
    <scope>NUCLEOTIDE SEQUENCE</scope>
</reference>
<dbReference type="GO" id="GO:0010212">
    <property type="term" value="P:response to ionizing radiation"/>
    <property type="evidence" value="ECO:0007669"/>
    <property type="project" value="TreeGrafter"/>
</dbReference>
<feature type="region of interest" description="Disordered" evidence="2">
    <location>
        <begin position="28"/>
        <end position="47"/>
    </location>
</feature>
<dbReference type="GO" id="GO:0000724">
    <property type="term" value="P:double-strand break repair via homologous recombination"/>
    <property type="evidence" value="ECO:0007669"/>
    <property type="project" value="TreeGrafter"/>
</dbReference>
<protein>
    <submittedName>
        <fullName evidence="4">Single-stranded DNA-binding protein</fullName>
    </submittedName>
</protein>
<evidence type="ECO:0000259" key="3">
    <source>
        <dbReference type="Pfam" id="PF21473"/>
    </source>
</evidence>
<evidence type="ECO:0000256" key="2">
    <source>
        <dbReference type="SAM" id="MobiDB-lite"/>
    </source>
</evidence>
<name>T0Z0H8_9ZZZZ</name>
<dbReference type="PANTHER" id="PTHR13356">
    <property type="entry name" value="OB FOLD NUCLEIC ACID BINDING PROTEIN-RELATED"/>
    <property type="match status" value="1"/>
</dbReference>
<dbReference type="InterPro" id="IPR048970">
    <property type="entry name" value="OB_Ssb-like"/>
</dbReference>
<organism evidence="4">
    <name type="scientific">mine drainage metagenome</name>
    <dbReference type="NCBI Taxonomy" id="410659"/>
    <lineage>
        <taxon>unclassified sequences</taxon>
        <taxon>metagenomes</taxon>
        <taxon>ecological metagenomes</taxon>
    </lineage>
</organism>
<evidence type="ECO:0000256" key="1">
    <source>
        <dbReference type="ARBA" id="ARBA00023125"/>
    </source>
</evidence>
<dbReference type="CDD" id="cd04491">
    <property type="entry name" value="SoSSB_OBF"/>
    <property type="match status" value="1"/>
</dbReference>
<dbReference type="Gene3D" id="2.40.50.140">
    <property type="entry name" value="Nucleic acid-binding proteins"/>
    <property type="match status" value="1"/>
</dbReference>
<accession>T0Z0H8</accession>
<dbReference type="GO" id="GO:0003677">
    <property type="term" value="F:DNA binding"/>
    <property type="evidence" value="ECO:0007669"/>
    <property type="project" value="UniProtKB-KW"/>
</dbReference>
<reference evidence="4" key="1">
    <citation type="submission" date="2013-08" db="EMBL/GenBank/DDBJ databases">
        <authorList>
            <person name="Mendez C."/>
            <person name="Richter M."/>
            <person name="Ferrer M."/>
            <person name="Sanchez J."/>
        </authorList>
    </citation>
    <scope>NUCLEOTIDE SEQUENCE</scope>
</reference>